<reference evidence="2" key="1">
    <citation type="journal article" date="2019" name="Int. J. Syst. Evol. Microbiol.">
        <title>The Global Catalogue of Microorganisms (GCM) 10K type strain sequencing project: providing services to taxonomists for standard genome sequencing and annotation.</title>
        <authorList>
            <consortium name="The Broad Institute Genomics Platform"/>
            <consortium name="The Broad Institute Genome Sequencing Center for Infectious Disease"/>
            <person name="Wu L."/>
            <person name="Ma J."/>
        </authorList>
    </citation>
    <scope>NUCLEOTIDE SEQUENCE [LARGE SCALE GENOMIC DNA]</scope>
    <source>
        <strain evidence="2">JCM 10411</strain>
    </source>
</reference>
<evidence type="ECO:0000313" key="2">
    <source>
        <dbReference type="Proteomes" id="UP001596180"/>
    </source>
</evidence>
<name>A0ABW1E533_9ACTN</name>
<keyword evidence="2" id="KW-1185">Reference proteome</keyword>
<comment type="caution">
    <text evidence="1">The sequence shown here is derived from an EMBL/GenBank/DDBJ whole genome shotgun (WGS) entry which is preliminary data.</text>
</comment>
<dbReference type="RefSeq" id="WP_381367309.1">
    <property type="nucleotide sequence ID" value="NZ_JBHSOA010000061.1"/>
</dbReference>
<dbReference type="InterPro" id="IPR045756">
    <property type="entry name" value="DUF6183"/>
</dbReference>
<dbReference type="Proteomes" id="UP001596180">
    <property type="component" value="Unassembled WGS sequence"/>
</dbReference>
<evidence type="ECO:0000313" key="1">
    <source>
        <dbReference type="EMBL" id="MFC5855024.1"/>
    </source>
</evidence>
<sequence>MAYDRKPARVPSDIDSLVSIVQEYREIHEARDLAVQLADRWMPQQLLPLFELVPVRRDSWAEFLACLTQELLLRGACLRNNLAVNDCLRSLQQLEHPLAFLPMKLTRAERQTATNYRESVNPSHWRDSRNWQSTGSLHWTDGLNRESIGSSYWTDGPLPNNYYIPDPQTESCGRGSAKFVTCRDTATREQRQAIGAFVEHWNGSPKVLLLQAAEPLALEELVPVGANRYLPDGSWREIEKGMHISFSDVYEMLLHVTYRRGSYTQGMKGAYGRAAVWQSIAGLIRAPLDTPVVRVNELAARWHWLSFDQSFGTYWVYQHFAIGALSPRGHYLSLLLCYDTD</sequence>
<gene>
    <name evidence="1" type="ORF">ACFPZI_25520</name>
</gene>
<organism evidence="1 2">
    <name type="scientific">Streptomyces chlorus</name>
    <dbReference type="NCBI Taxonomy" id="887452"/>
    <lineage>
        <taxon>Bacteria</taxon>
        <taxon>Bacillati</taxon>
        <taxon>Actinomycetota</taxon>
        <taxon>Actinomycetes</taxon>
        <taxon>Kitasatosporales</taxon>
        <taxon>Streptomycetaceae</taxon>
        <taxon>Streptomyces</taxon>
    </lineage>
</organism>
<protein>
    <submittedName>
        <fullName evidence="1">DUF6183 family protein</fullName>
    </submittedName>
</protein>
<dbReference type="EMBL" id="JBHSOA010000061">
    <property type="protein sequence ID" value="MFC5855024.1"/>
    <property type="molecule type" value="Genomic_DNA"/>
</dbReference>
<accession>A0ABW1E533</accession>
<proteinExistence type="predicted"/>
<dbReference type="Pfam" id="PF19681">
    <property type="entry name" value="DUF6183"/>
    <property type="match status" value="1"/>
</dbReference>